<dbReference type="RefSeq" id="WP_121458894.1">
    <property type="nucleotide sequence ID" value="NZ_RBXP01000017.1"/>
</dbReference>
<comment type="caution">
    <text evidence="1">The sequence shown here is derived from an EMBL/GenBank/DDBJ whole genome shotgun (WGS) entry which is preliminary data.</text>
</comment>
<dbReference type="NCBIfam" id="TIGR00278">
    <property type="entry name" value="membrane protein insertion efficiency factor YidD"/>
    <property type="match status" value="1"/>
</dbReference>
<reference evidence="1 2" key="1">
    <citation type="submission" date="2018-10" db="EMBL/GenBank/DDBJ databases">
        <title>Genomic Encyclopedia of Type Strains, Phase IV (KMG-IV): sequencing the most valuable type-strain genomes for metagenomic binning, comparative biology and taxonomic classification.</title>
        <authorList>
            <person name="Goeker M."/>
        </authorList>
    </citation>
    <scope>NUCLEOTIDE SEQUENCE [LARGE SCALE GENOMIC DNA]</scope>
    <source>
        <strain evidence="1 2">DSM 23841</strain>
    </source>
</reference>
<proteinExistence type="predicted"/>
<evidence type="ECO:0000313" key="2">
    <source>
        <dbReference type="Proteomes" id="UP000270626"/>
    </source>
</evidence>
<keyword evidence="2" id="KW-1185">Reference proteome</keyword>
<evidence type="ECO:0000313" key="1">
    <source>
        <dbReference type="EMBL" id="RKT50657.1"/>
    </source>
</evidence>
<organism evidence="1 2">
    <name type="scientific">Azonexus fungiphilus</name>
    <dbReference type="NCBI Taxonomy" id="146940"/>
    <lineage>
        <taxon>Bacteria</taxon>
        <taxon>Pseudomonadati</taxon>
        <taxon>Pseudomonadota</taxon>
        <taxon>Betaproteobacteria</taxon>
        <taxon>Rhodocyclales</taxon>
        <taxon>Azonexaceae</taxon>
        <taxon>Azonexus</taxon>
    </lineage>
</organism>
<dbReference type="EMBL" id="RBXP01000017">
    <property type="protein sequence ID" value="RKT50657.1"/>
    <property type="molecule type" value="Genomic_DNA"/>
</dbReference>
<dbReference type="SMART" id="SM01234">
    <property type="entry name" value="Haemolytic"/>
    <property type="match status" value="1"/>
</dbReference>
<sequence>MRRFVLGAISAYQRYVSPYKGFCCAYRIHTGRESCSALGFRAVRRYGVIAGLAVLRRRTYLCGVAHRRFSPVHGRPHRRQRGDCDLGCDLPGDFNCNTPASKSCSSIFDFANCCECGSCDGADRKRKGNEHEQYVYLPPNTASKRTGGK</sequence>
<protein>
    <submittedName>
        <fullName evidence="1">Putative component of membrane protein insertase Oxa1/YidC/SpoIIIJ protein YidD</fullName>
    </submittedName>
</protein>
<gene>
    <name evidence="1" type="ORF">DFR40_2576</name>
</gene>
<dbReference type="Proteomes" id="UP000270626">
    <property type="component" value="Unassembled WGS sequence"/>
</dbReference>
<dbReference type="Pfam" id="PF01809">
    <property type="entry name" value="YidD"/>
    <property type="match status" value="1"/>
</dbReference>
<name>A0A495VPY7_9RHOO</name>
<accession>A0A495VPY7</accession>
<dbReference type="AlphaFoldDB" id="A0A495VPY7"/>
<dbReference type="InterPro" id="IPR002696">
    <property type="entry name" value="Membr_insert_effic_factor_YidD"/>
</dbReference>
<dbReference type="OrthoDB" id="6629784at2"/>